<evidence type="ECO:0000313" key="3">
    <source>
        <dbReference type="EMBL" id="MFH6770369.1"/>
    </source>
</evidence>
<keyword evidence="1" id="KW-0175">Coiled coil</keyword>
<evidence type="ECO:0000313" key="4">
    <source>
        <dbReference type="Proteomes" id="UP001610100"/>
    </source>
</evidence>
<feature type="transmembrane region" description="Helical" evidence="2">
    <location>
        <begin position="21"/>
        <end position="40"/>
    </location>
</feature>
<keyword evidence="2" id="KW-0472">Membrane</keyword>
<gene>
    <name evidence="3" type="ORF">V8G58_00370</name>
</gene>
<accession>A0ABW7MUL1</accession>
<comment type="caution">
    <text evidence="3">The sequence shown here is derived from an EMBL/GenBank/DDBJ whole genome shotgun (WGS) entry which is preliminary data.</text>
</comment>
<keyword evidence="2" id="KW-0812">Transmembrane</keyword>
<dbReference type="Pfam" id="PF19578">
    <property type="entry name" value="DUF6090"/>
    <property type="match status" value="1"/>
</dbReference>
<feature type="coiled-coil region" evidence="1">
    <location>
        <begin position="56"/>
        <end position="83"/>
    </location>
</feature>
<name>A0ABW7MUL1_9FLAO</name>
<evidence type="ECO:0000256" key="1">
    <source>
        <dbReference type="SAM" id="Coils"/>
    </source>
</evidence>
<protein>
    <submittedName>
        <fullName evidence="3">DUF6090 family protein</fullName>
    </submittedName>
</protein>
<reference evidence="3 4" key="1">
    <citation type="submission" date="2024-02" db="EMBL/GenBank/DDBJ databases">
        <title>A Gaetbulibacter species isolated from tidal flats and genomic insights of their niches.</title>
        <authorList>
            <person name="Ye Y."/>
        </authorList>
    </citation>
    <scope>NUCLEOTIDE SEQUENCE [LARGE SCALE GENOMIC DNA]</scope>
    <source>
        <strain evidence="3 4">KYW382</strain>
    </source>
</reference>
<evidence type="ECO:0000256" key="2">
    <source>
        <dbReference type="SAM" id="Phobius"/>
    </source>
</evidence>
<dbReference type="Proteomes" id="UP001610100">
    <property type="component" value="Unassembled WGS sequence"/>
</dbReference>
<proteinExistence type="predicted"/>
<dbReference type="EMBL" id="JBAWKB010000001">
    <property type="protein sequence ID" value="MFH6770369.1"/>
    <property type="molecule type" value="Genomic_DNA"/>
</dbReference>
<organism evidence="3 4">
    <name type="scientific">Gaetbulibacter aestuarii</name>
    <dbReference type="NCBI Taxonomy" id="1502358"/>
    <lineage>
        <taxon>Bacteria</taxon>
        <taxon>Pseudomonadati</taxon>
        <taxon>Bacteroidota</taxon>
        <taxon>Flavobacteriia</taxon>
        <taxon>Flavobacteriales</taxon>
        <taxon>Flavobacteriaceae</taxon>
        <taxon>Gaetbulibacter</taxon>
    </lineage>
</organism>
<dbReference type="RefSeq" id="WP_344738482.1">
    <property type="nucleotide sequence ID" value="NZ_BAABAY010000001.1"/>
</dbReference>
<sequence length="251" mass="29839">MMKFFRKIRQNLISQGKVVNYVKYAIGEIALVVIGILIALQVNNWNENKKNVIQAKKHLETVKLNLEDDMQQAKRLLSETQTTIDYSNDFLDQFKTLKPVDNNVQMYLIYLMFERNLEINESGINALLNSNGMSFIDDSLQAKLLNYYRYIEQLKSRELNANTEIKTMYEPYVKEHFYWIYNKTNPWHRQAAYYKDDPRKPHIDLESVIADKRLEIMVMNRRYQCNLIADFYTNTINLSKEIIHEIEDSSK</sequence>
<keyword evidence="4" id="KW-1185">Reference proteome</keyword>
<dbReference type="InterPro" id="IPR045749">
    <property type="entry name" value="DUF6090"/>
</dbReference>
<keyword evidence="2" id="KW-1133">Transmembrane helix</keyword>